<feature type="region of interest" description="Disordered" evidence="1">
    <location>
        <begin position="126"/>
        <end position="163"/>
    </location>
</feature>
<evidence type="ECO:0000313" key="2">
    <source>
        <dbReference type="Proteomes" id="UP000492821"/>
    </source>
</evidence>
<dbReference type="WBParaSite" id="Pan_g250.t1">
    <property type="protein sequence ID" value="Pan_g250.t1"/>
    <property type="gene ID" value="Pan_g250"/>
</dbReference>
<accession>A0A7E4VRY3</accession>
<feature type="compositionally biased region" description="Polar residues" evidence="1">
    <location>
        <begin position="151"/>
        <end position="163"/>
    </location>
</feature>
<proteinExistence type="predicted"/>
<sequence length="163" mass="17916">MQAHCIQQSIVFDNERTDPCPEAQSFFTPRKLSYASSLCVCFSVVDDGVGLRMRLSREKKHGMTIHPVQCDYRRRTAVGAHRKFSVAAFHKYETKLASGWVAGFEKRASLRISGICRMASAPRGCANQGGKRASSKVSSKQPAAQPRAMPQMNSLTTSAVAPH</sequence>
<evidence type="ECO:0000256" key="1">
    <source>
        <dbReference type="SAM" id="MobiDB-lite"/>
    </source>
</evidence>
<reference evidence="3" key="2">
    <citation type="submission" date="2020-10" db="UniProtKB">
        <authorList>
            <consortium name="WormBaseParasite"/>
        </authorList>
    </citation>
    <scope>IDENTIFICATION</scope>
</reference>
<reference evidence="2" key="1">
    <citation type="journal article" date="2013" name="Genetics">
        <title>The draft genome and transcriptome of Panagrellus redivivus are shaped by the harsh demands of a free-living lifestyle.</title>
        <authorList>
            <person name="Srinivasan J."/>
            <person name="Dillman A.R."/>
            <person name="Macchietto M.G."/>
            <person name="Heikkinen L."/>
            <person name="Lakso M."/>
            <person name="Fracchia K.M."/>
            <person name="Antoshechkin I."/>
            <person name="Mortazavi A."/>
            <person name="Wong G."/>
            <person name="Sternberg P.W."/>
        </authorList>
    </citation>
    <scope>NUCLEOTIDE SEQUENCE [LARGE SCALE GENOMIC DNA]</scope>
    <source>
        <strain evidence="2">MT8872</strain>
    </source>
</reference>
<protein>
    <submittedName>
        <fullName evidence="3">WGS project CAFE00000000 data, contig</fullName>
    </submittedName>
</protein>
<name>A0A7E4VRY3_PANRE</name>
<organism evidence="2 3">
    <name type="scientific">Panagrellus redivivus</name>
    <name type="common">Microworm</name>
    <dbReference type="NCBI Taxonomy" id="6233"/>
    <lineage>
        <taxon>Eukaryota</taxon>
        <taxon>Metazoa</taxon>
        <taxon>Ecdysozoa</taxon>
        <taxon>Nematoda</taxon>
        <taxon>Chromadorea</taxon>
        <taxon>Rhabditida</taxon>
        <taxon>Tylenchina</taxon>
        <taxon>Panagrolaimomorpha</taxon>
        <taxon>Panagrolaimoidea</taxon>
        <taxon>Panagrolaimidae</taxon>
        <taxon>Panagrellus</taxon>
    </lineage>
</organism>
<evidence type="ECO:0000313" key="3">
    <source>
        <dbReference type="WBParaSite" id="Pan_g250.t1"/>
    </source>
</evidence>
<dbReference type="AlphaFoldDB" id="A0A7E4VRY3"/>
<dbReference type="Proteomes" id="UP000492821">
    <property type="component" value="Unassembled WGS sequence"/>
</dbReference>
<keyword evidence="2" id="KW-1185">Reference proteome</keyword>